<feature type="region of interest" description="Disordered" evidence="1">
    <location>
        <begin position="210"/>
        <end position="229"/>
    </location>
</feature>
<gene>
    <name evidence="2" type="ORF">DFP72DRAFT_939354</name>
</gene>
<feature type="region of interest" description="Disordered" evidence="1">
    <location>
        <begin position="164"/>
        <end position="196"/>
    </location>
</feature>
<evidence type="ECO:0000256" key="1">
    <source>
        <dbReference type="SAM" id="MobiDB-lite"/>
    </source>
</evidence>
<dbReference type="EMBL" id="JACGCI010000194">
    <property type="protein sequence ID" value="KAF6742209.1"/>
    <property type="molecule type" value="Genomic_DNA"/>
</dbReference>
<evidence type="ECO:0000313" key="2">
    <source>
        <dbReference type="EMBL" id="KAF6742209.1"/>
    </source>
</evidence>
<name>A0A8H6H858_9AGAR</name>
<comment type="caution">
    <text evidence="2">The sequence shown here is derived from an EMBL/GenBank/DDBJ whole genome shotgun (WGS) entry which is preliminary data.</text>
</comment>
<dbReference type="Proteomes" id="UP000521943">
    <property type="component" value="Unassembled WGS sequence"/>
</dbReference>
<feature type="compositionally biased region" description="Acidic residues" evidence="1">
    <location>
        <begin position="465"/>
        <end position="478"/>
    </location>
</feature>
<sequence length="505" mass="56161">MRHLLASRQIEYKYSGVQFGTHYSLLKASPQEPFLSYPSQCSMATESEEMTLGYALDGQSNNASNPLIPASEELLPAIQIQPRTDTTSMYEALFIGRLDISFHEAWSNPDEEYRYYLLFNIICGHLDSRTPSPKATSLRSLATAPQWAYKEIERIDGKELERILPDSESPVPGEVDFEGTITSTPNAANDAISLPKTPEKVTRFSDLLNIGRPEVSPTPSPKNGGGLAQLLGSHATLSEGALSDPGDEQNQSGSHTSGSDDRSMLDAADTSHTEFGVEVVRLRRIPDASTMLFDHEKRVAYPVLITEIKPICRFGDKGLDAAQRFRLGPKGIYAYFHQPPVIQSTLSEMYKVCQGQGYEQMRCVFDEYGCVDKVKVIIMVAFSFYVTEYTREMFNKDELLPLPDKEDVQFVFADPKDSDSEDADDYVGRFTALNPNLYAIWNEAIRIPDSPNNARIPNSSPVYAEVEEANDVDEDDNGDLSAGKDEGEGELESEGPLRRRGEDSE</sequence>
<feature type="compositionally biased region" description="Polar residues" evidence="1">
    <location>
        <begin position="248"/>
        <end position="257"/>
    </location>
</feature>
<accession>A0A8H6H858</accession>
<proteinExistence type="predicted"/>
<evidence type="ECO:0000313" key="3">
    <source>
        <dbReference type="Proteomes" id="UP000521943"/>
    </source>
</evidence>
<feature type="region of interest" description="Disordered" evidence="1">
    <location>
        <begin position="450"/>
        <end position="505"/>
    </location>
</feature>
<keyword evidence="3" id="KW-1185">Reference proteome</keyword>
<feature type="compositionally biased region" description="Basic and acidic residues" evidence="1">
    <location>
        <begin position="495"/>
        <end position="505"/>
    </location>
</feature>
<organism evidence="2 3">
    <name type="scientific">Ephemerocybe angulata</name>
    <dbReference type="NCBI Taxonomy" id="980116"/>
    <lineage>
        <taxon>Eukaryota</taxon>
        <taxon>Fungi</taxon>
        <taxon>Dikarya</taxon>
        <taxon>Basidiomycota</taxon>
        <taxon>Agaricomycotina</taxon>
        <taxon>Agaricomycetes</taxon>
        <taxon>Agaricomycetidae</taxon>
        <taxon>Agaricales</taxon>
        <taxon>Agaricineae</taxon>
        <taxon>Psathyrellaceae</taxon>
        <taxon>Ephemerocybe</taxon>
    </lineage>
</organism>
<reference evidence="2 3" key="1">
    <citation type="submission" date="2020-07" db="EMBL/GenBank/DDBJ databases">
        <title>Comparative genomics of pyrophilous fungi reveals a link between fire events and developmental genes.</title>
        <authorList>
            <consortium name="DOE Joint Genome Institute"/>
            <person name="Steindorff A.S."/>
            <person name="Carver A."/>
            <person name="Calhoun S."/>
            <person name="Stillman K."/>
            <person name="Liu H."/>
            <person name="Lipzen A."/>
            <person name="Pangilinan J."/>
            <person name="Labutti K."/>
            <person name="Bruns T.D."/>
            <person name="Grigoriev I.V."/>
        </authorList>
    </citation>
    <scope>NUCLEOTIDE SEQUENCE [LARGE SCALE GENOMIC DNA]</scope>
    <source>
        <strain evidence="2 3">CBS 144469</strain>
    </source>
</reference>
<dbReference type="AlphaFoldDB" id="A0A8H6H858"/>
<feature type="region of interest" description="Disordered" evidence="1">
    <location>
        <begin position="238"/>
        <end position="265"/>
    </location>
</feature>
<protein>
    <submittedName>
        <fullName evidence="2">Uncharacterized protein</fullName>
    </submittedName>
</protein>
<feature type="compositionally biased region" description="Polar residues" evidence="1">
    <location>
        <begin position="450"/>
        <end position="461"/>
    </location>
</feature>